<dbReference type="Gene3D" id="3.80.10.10">
    <property type="entry name" value="Ribonuclease Inhibitor"/>
    <property type="match status" value="1"/>
</dbReference>
<dbReference type="GO" id="GO:0043531">
    <property type="term" value="F:ADP binding"/>
    <property type="evidence" value="ECO:0007669"/>
    <property type="project" value="InterPro"/>
</dbReference>
<dbReference type="InterPro" id="IPR027417">
    <property type="entry name" value="P-loop_NTPase"/>
</dbReference>
<name>A0AA88UQ01_9ASTE</name>
<proteinExistence type="predicted"/>
<dbReference type="PANTHER" id="PTHR23155">
    <property type="entry name" value="DISEASE RESISTANCE PROTEIN RP"/>
    <property type="match status" value="1"/>
</dbReference>
<dbReference type="InterPro" id="IPR002182">
    <property type="entry name" value="NB-ARC"/>
</dbReference>
<dbReference type="Proteomes" id="UP001187471">
    <property type="component" value="Unassembled WGS sequence"/>
</dbReference>
<evidence type="ECO:0000259" key="1">
    <source>
        <dbReference type="Pfam" id="PF00931"/>
    </source>
</evidence>
<dbReference type="GO" id="GO:0098542">
    <property type="term" value="P:defense response to other organism"/>
    <property type="evidence" value="ECO:0007669"/>
    <property type="project" value="TreeGrafter"/>
</dbReference>
<keyword evidence="3" id="KW-1185">Reference proteome</keyword>
<dbReference type="SUPFAM" id="SSF52540">
    <property type="entry name" value="P-loop containing nucleoside triphosphate hydrolases"/>
    <property type="match status" value="1"/>
</dbReference>
<gene>
    <name evidence="2" type="ORF">RJ640_029380</name>
</gene>
<accession>A0AA88UQ01</accession>
<dbReference type="InterPro" id="IPR032675">
    <property type="entry name" value="LRR_dom_sf"/>
</dbReference>
<dbReference type="InterPro" id="IPR044974">
    <property type="entry name" value="Disease_R_plants"/>
</dbReference>
<dbReference type="Gene3D" id="3.40.50.300">
    <property type="entry name" value="P-loop containing nucleotide triphosphate hydrolases"/>
    <property type="match status" value="1"/>
</dbReference>
<evidence type="ECO:0000313" key="3">
    <source>
        <dbReference type="Proteomes" id="UP001187471"/>
    </source>
</evidence>
<reference evidence="2" key="1">
    <citation type="submission" date="2022-12" db="EMBL/GenBank/DDBJ databases">
        <title>Draft genome assemblies for two species of Escallonia (Escalloniales).</title>
        <authorList>
            <person name="Chanderbali A."/>
            <person name="Dervinis C."/>
            <person name="Anghel I."/>
            <person name="Soltis D."/>
            <person name="Soltis P."/>
            <person name="Zapata F."/>
        </authorList>
    </citation>
    <scope>NUCLEOTIDE SEQUENCE</scope>
    <source>
        <strain evidence="2">UCBG92.1500</strain>
        <tissue evidence="2">Leaf</tissue>
    </source>
</reference>
<dbReference type="PRINTS" id="PR00364">
    <property type="entry name" value="DISEASERSIST"/>
</dbReference>
<protein>
    <recommendedName>
        <fullName evidence="1">NB-ARC domain-containing protein</fullName>
    </recommendedName>
</protein>
<comment type="caution">
    <text evidence="2">The sequence shown here is derived from an EMBL/GenBank/DDBJ whole genome shotgun (WGS) entry which is preliminary data.</text>
</comment>
<dbReference type="EMBL" id="JAVXUO010000781">
    <property type="protein sequence ID" value="KAK2989188.1"/>
    <property type="molecule type" value="Genomic_DNA"/>
</dbReference>
<dbReference type="PANTHER" id="PTHR23155:SF1211">
    <property type="entry name" value="OS09G0313500 PROTEIN"/>
    <property type="match status" value="1"/>
</dbReference>
<sequence>MELNTVKEGITKVLNLLKAHHVETVVLVGEPGIGKTWTAREVSYQAIDEGLFDITLWAYLNGKCDTALLSECKSLLESIAHQLYLLPTLEECEVEYDNVEAEIGSYLWEKISENLAEKRLLLIVEIYGPSNMVEEEIVSAFRTLLKLNQQSYKVVITRISRNALLGSSRVSELEPLSVEDSVIELKPLSVQEASRLLREKAGADAYNVPGIKALAENFIIKTKRLPVTIAMMAKALRYCSASESAVRMLKRTLEGAPENPSYSIKQLLHSGYDMLPNSILMDLCWHGSHYFRDFRSVYFNELIAYWMVEGFLGRVNCIEQAYNDGHRVLMELIDCGVVKKLDEGYVFINREDLNLDEFRCHIKQEENCTYLDECYRGGSYGTNSLGLATVFDGKWEGFGKITQTNGMMKTICSSKQGHKLSTLLIDENNICWEVLVKLLTSDQELQVLGLFNWKLKSLSAILSNCANLQVLLVRSCSVIENINQTLNLEKLVVLEISGASSLKEIPDVFGNMPNLQSINLSELLIDKLPSSFYKLSELVWLILRGCSCFKEMESLANMKKLIVLDLSRSTSFKTFKDPTFEKNPELRMLNLSETLISSVPIMFKKIRNLTHLLRPDLTERLEKGDFNYFWVRRAKHKPSINRNLFLFSSSGQNKHLKLKVLLQERTYEHLTMLAGMPSAFEAEAYITEPAPLQIIPPLFDPPWLHKHPAAALDNPPGLHHRRDPPFDTTLASRRWWHKSKSHLGIREPRNENECVSTEEDKIGEKTKTKMDFPLNDMANLIRSSKCLNSQ</sequence>
<dbReference type="Pfam" id="PF00931">
    <property type="entry name" value="NB-ARC"/>
    <property type="match status" value="1"/>
</dbReference>
<evidence type="ECO:0000313" key="2">
    <source>
        <dbReference type="EMBL" id="KAK2989188.1"/>
    </source>
</evidence>
<organism evidence="2 3">
    <name type="scientific">Escallonia rubra</name>
    <dbReference type="NCBI Taxonomy" id="112253"/>
    <lineage>
        <taxon>Eukaryota</taxon>
        <taxon>Viridiplantae</taxon>
        <taxon>Streptophyta</taxon>
        <taxon>Embryophyta</taxon>
        <taxon>Tracheophyta</taxon>
        <taxon>Spermatophyta</taxon>
        <taxon>Magnoliopsida</taxon>
        <taxon>eudicotyledons</taxon>
        <taxon>Gunneridae</taxon>
        <taxon>Pentapetalae</taxon>
        <taxon>asterids</taxon>
        <taxon>campanulids</taxon>
        <taxon>Escalloniales</taxon>
        <taxon>Escalloniaceae</taxon>
        <taxon>Escallonia</taxon>
    </lineage>
</organism>
<dbReference type="SUPFAM" id="SSF52058">
    <property type="entry name" value="L domain-like"/>
    <property type="match status" value="1"/>
</dbReference>
<dbReference type="AlphaFoldDB" id="A0AA88UQ01"/>
<feature type="domain" description="NB-ARC" evidence="1">
    <location>
        <begin position="10"/>
        <end position="125"/>
    </location>
</feature>